<evidence type="ECO:0000256" key="1">
    <source>
        <dbReference type="SAM" id="SignalP"/>
    </source>
</evidence>
<feature type="domain" description="Metallo-beta-lactamase" evidence="2">
    <location>
        <begin position="66"/>
        <end position="252"/>
    </location>
</feature>
<organism evidence="3 4">
    <name type="scientific">Myxococcus llanfairpwllgwyngyllgogerychwyrndrobwllllantysiliogogogochensis</name>
    <dbReference type="NCBI Taxonomy" id="2590453"/>
    <lineage>
        <taxon>Bacteria</taxon>
        <taxon>Pseudomonadati</taxon>
        <taxon>Myxococcota</taxon>
        <taxon>Myxococcia</taxon>
        <taxon>Myxococcales</taxon>
        <taxon>Cystobacterineae</taxon>
        <taxon>Myxococcaceae</taxon>
        <taxon>Myxococcus</taxon>
    </lineage>
</organism>
<dbReference type="GO" id="GO:0016787">
    <property type="term" value="F:hydrolase activity"/>
    <property type="evidence" value="ECO:0007669"/>
    <property type="project" value="UniProtKB-KW"/>
</dbReference>
<proteinExistence type="predicted"/>
<protein>
    <submittedName>
        <fullName evidence="3">Metal-dependent hydrolase</fullName>
    </submittedName>
</protein>
<dbReference type="InterPro" id="IPR001279">
    <property type="entry name" value="Metallo-B-lactamas"/>
</dbReference>
<keyword evidence="1" id="KW-0732">Signal</keyword>
<sequence>MTARASTVASPFDRGVSMSRPHPFMPCLLLSLTLAMPAFAASAPRPTSTVSATLEPSSGLRVTWLGHAAFEVISPGGTRLLIDPWLTDNPSTPTEWKSLTRYAEEKPAAILVTHAHGDHAGDVPELARVTGALVVTTGEHLRAMKIPEAQQHSVNVGGGFTIGDVQVHAVPAMHSTEPGGRPLGYVLTFADGRSLYHTGDTWLFGDMSLIQELFHPDIVLLAAGGGRWALGPSTAALAIRKYFRPSLIIPMHYGTFEPLSTEADVRTAFRGDRRVRFLTPGQRTAL</sequence>
<dbReference type="InterPro" id="IPR050114">
    <property type="entry name" value="UPF0173_UPF0282_UlaG_hydrolase"/>
</dbReference>
<dbReference type="Proteomes" id="UP000315369">
    <property type="component" value="Unassembled WGS sequence"/>
</dbReference>
<comment type="caution">
    <text evidence="3">The sequence shown here is derived from an EMBL/GenBank/DDBJ whole genome shotgun (WGS) entry which is preliminary data.</text>
</comment>
<dbReference type="Pfam" id="PF13483">
    <property type="entry name" value="Lactamase_B_3"/>
    <property type="match status" value="1"/>
</dbReference>
<dbReference type="SUPFAM" id="SSF56281">
    <property type="entry name" value="Metallo-hydrolase/oxidoreductase"/>
    <property type="match status" value="1"/>
</dbReference>
<keyword evidence="4" id="KW-1185">Reference proteome</keyword>
<dbReference type="NCBIfam" id="NF001911">
    <property type="entry name" value="PRK00685.1"/>
    <property type="match status" value="1"/>
</dbReference>
<evidence type="ECO:0000313" key="3">
    <source>
        <dbReference type="EMBL" id="TQF11457.1"/>
    </source>
</evidence>
<dbReference type="InterPro" id="IPR036866">
    <property type="entry name" value="RibonucZ/Hydroxyglut_hydro"/>
</dbReference>
<dbReference type="OrthoDB" id="9789133at2"/>
<dbReference type="SMART" id="SM00849">
    <property type="entry name" value="Lactamase_B"/>
    <property type="match status" value="1"/>
</dbReference>
<dbReference type="EMBL" id="VIFM01000187">
    <property type="protein sequence ID" value="TQF11457.1"/>
    <property type="molecule type" value="Genomic_DNA"/>
</dbReference>
<reference evidence="3 4" key="1">
    <citation type="submission" date="2019-06" db="EMBL/GenBank/DDBJ databases">
        <authorList>
            <person name="Livingstone P."/>
            <person name="Whitworth D."/>
        </authorList>
    </citation>
    <scope>NUCLEOTIDE SEQUENCE [LARGE SCALE GENOMIC DNA]</scope>
    <source>
        <strain evidence="3 4">AM401</strain>
    </source>
</reference>
<dbReference type="Gene3D" id="3.60.15.10">
    <property type="entry name" value="Ribonuclease Z/Hydroxyacylglutathione hydrolase-like"/>
    <property type="match status" value="1"/>
</dbReference>
<accession>A0A540WRC5</accession>
<dbReference type="AlphaFoldDB" id="A0A540WRC5"/>
<dbReference type="PANTHER" id="PTHR43546">
    <property type="entry name" value="UPF0173 METAL-DEPENDENT HYDROLASE MJ1163-RELATED"/>
    <property type="match status" value="1"/>
</dbReference>
<evidence type="ECO:0000259" key="2">
    <source>
        <dbReference type="SMART" id="SM00849"/>
    </source>
</evidence>
<feature type="chain" id="PRO_5021890401" evidence="1">
    <location>
        <begin position="41"/>
        <end position="286"/>
    </location>
</feature>
<name>A0A540WRC5_9BACT</name>
<feature type="signal peptide" evidence="1">
    <location>
        <begin position="1"/>
        <end position="40"/>
    </location>
</feature>
<gene>
    <name evidence="3" type="ORF">FJV41_34095</name>
</gene>
<keyword evidence="3" id="KW-0378">Hydrolase</keyword>
<dbReference type="PANTHER" id="PTHR43546:SF3">
    <property type="entry name" value="UPF0173 METAL-DEPENDENT HYDROLASE MJ1163"/>
    <property type="match status" value="1"/>
</dbReference>
<evidence type="ECO:0000313" key="4">
    <source>
        <dbReference type="Proteomes" id="UP000315369"/>
    </source>
</evidence>